<sequence length="309" mass="35493">MDPSAPLAPDAQIVWPAALTINTAQHIRRVSAAMRDAQLNDTREQHWYEAYDRILNFLAELYSTETKYFSVAPQAPLEVEVKRAKETGILPTAPPPQTRSKKDPDLAEEMDIDVYDEANPEGQFSSGDSSMKASVGSERAEPAFKIPQPELRHRFTDFMITMRDAHERKNISAIIEAKTKVWGDEGVEDDFEEDTAVSRFRKMLPQVVQQVQFAFFERQDQDEVWSCSMVGNWFICYQFFRDTTPTLNVEKIWRSGYKRSTQNDPIADAVPNSRLPLVQMLNEDGSDYTEEFKTAWDTFIRKAAQLPMY</sequence>
<accession>A0ACB8SPX5</accession>
<proteinExistence type="predicted"/>
<dbReference type="Proteomes" id="UP000814140">
    <property type="component" value="Unassembled WGS sequence"/>
</dbReference>
<name>A0ACB8SPX5_9AGAM</name>
<organism evidence="1 2">
    <name type="scientific">Artomyces pyxidatus</name>
    <dbReference type="NCBI Taxonomy" id="48021"/>
    <lineage>
        <taxon>Eukaryota</taxon>
        <taxon>Fungi</taxon>
        <taxon>Dikarya</taxon>
        <taxon>Basidiomycota</taxon>
        <taxon>Agaricomycotina</taxon>
        <taxon>Agaricomycetes</taxon>
        <taxon>Russulales</taxon>
        <taxon>Auriscalpiaceae</taxon>
        <taxon>Artomyces</taxon>
    </lineage>
</organism>
<reference evidence="1" key="1">
    <citation type="submission" date="2021-03" db="EMBL/GenBank/DDBJ databases">
        <authorList>
            <consortium name="DOE Joint Genome Institute"/>
            <person name="Ahrendt S."/>
            <person name="Looney B.P."/>
            <person name="Miyauchi S."/>
            <person name="Morin E."/>
            <person name="Drula E."/>
            <person name="Courty P.E."/>
            <person name="Chicoki N."/>
            <person name="Fauchery L."/>
            <person name="Kohler A."/>
            <person name="Kuo A."/>
            <person name="Labutti K."/>
            <person name="Pangilinan J."/>
            <person name="Lipzen A."/>
            <person name="Riley R."/>
            <person name="Andreopoulos W."/>
            <person name="He G."/>
            <person name="Johnson J."/>
            <person name="Barry K.W."/>
            <person name="Grigoriev I.V."/>
            <person name="Nagy L."/>
            <person name="Hibbett D."/>
            <person name="Henrissat B."/>
            <person name="Matheny P.B."/>
            <person name="Labbe J."/>
            <person name="Martin F."/>
        </authorList>
    </citation>
    <scope>NUCLEOTIDE SEQUENCE</scope>
    <source>
        <strain evidence="1">HHB10654</strain>
    </source>
</reference>
<keyword evidence="2" id="KW-1185">Reference proteome</keyword>
<reference evidence="1" key="2">
    <citation type="journal article" date="2022" name="New Phytol.">
        <title>Evolutionary transition to the ectomycorrhizal habit in the genomes of a hyperdiverse lineage of mushroom-forming fungi.</title>
        <authorList>
            <person name="Looney B."/>
            <person name="Miyauchi S."/>
            <person name="Morin E."/>
            <person name="Drula E."/>
            <person name="Courty P.E."/>
            <person name="Kohler A."/>
            <person name="Kuo A."/>
            <person name="LaButti K."/>
            <person name="Pangilinan J."/>
            <person name="Lipzen A."/>
            <person name="Riley R."/>
            <person name="Andreopoulos W."/>
            <person name="He G."/>
            <person name="Johnson J."/>
            <person name="Nolan M."/>
            <person name="Tritt A."/>
            <person name="Barry K.W."/>
            <person name="Grigoriev I.V."/>
            <person name="Nagy L.G."/>
            <person name="Hibbett D."/>
            <person name="Henrissat B."/>
            <person name="Matheny P.B."/>
            <person name="Labbe J."/>
            <person name="Martin F.M."/>
        </authorList>
    </citation>
    <scope>NUCLEOTIDE SEQUENCE</scope>
    <source>
        <strain evidence="1">HHB10654</strain>
    </source>
</reference>
<dbReference type="EMBL" id="MU277240">
    <property type="protein sequence ID" value="KAI0057956.1"/>
    <property type="molecule type" value="Genomic_DNA"/>
</dbReference>
<evidence type="ECO:0000313" key="1">
    <source>
        <dbReference type="EMBL" id="KAI0057956.1"/>
    </source>
</evidence>
<comment type="caution">
    <text evidence="1">The sequence shown here is derived from an EMBL/GenBank/DDBJ whole genome shotgun (WGS) entry which is preliminary data.</text>
</comment>
<evidence type="ECO:0000313" key="2">
    <source>
        <dbReference type="Proteomes" id="UP000814140"/>
    </source>
</evidence>
<gene>
    <name evidence="1" type="ORF">BV25DRAFT_1841251</name>
</gene>
<protein>
    <submittedName>
        <fullName evidence="1">Uncharacterized protein</fullName>
    </submittedName>
</protein>